<comment type="caution">
    <text evidence="1">The sequence shown here is derived from an EMBL/GenBank/DDBJ whole genome shotgun (WGS) entry which is preliminary data.</text>
</comment>
<dbReference type="AlphaFoldDB" id="A0AAD4IIL9"/>
<organism evidence="1 2">
    <name type="scientific">Alternaria panax</name>
    <dbReference type="NCBI Taxonomy" id="48097"/>
    <lineage>
        <taxon>Eukaryota</taxon>
        <taxon>Fungi</taxon>
        <taxon>Dikarya</taxon>
        <taxon>Ascomycota</taxon>
        <taxon>Pezizomycotina</taxon>
        <taxon>Dothideomycetes</taxon>
        <taxon>Pleosporomycetidae</taxon>
        <taxon>Pleosporales</taxon>
        <taxon>Pleosporineae</taxon>
        <taxon>Pleosporaceae</taxon>
        <taxon>Alternaria</taxon>
        <taxon>Alternaria sect. Panax</taxon>
    </lineage>
</organism>
<keyword evidence="2" id="KW-1185">Reference proteome</keyword>
<proteinExistence type="predicted"/>
<accession>A0AAD4IIL9</accession>
<protein>
    <submittedName>
        <fullName evidence="1">Uncharacterized protein</fullName>
    </submittedName>
</protein>
<sequence length="232" mass="26528">MASTFHRFAELRVFVWHVALEDDNDGLNDCGRVIELHHYNSSKSEIKMAISLSYSTLFEINREARLEAAEAGGGEWTTVSARFDGREEPKGSTNFEIYINFSHDIIFLSTRFTFTNARRRELERYHPNESIQLKLAFEVLSTKIIGKITHLVLGTIRNSSTRLWSGVGLESFSSLKRIHLISGNASYNEDSIQEITGHLHKHWACQDPPIPHLTAYPNEVINEPPEDMVWLL</sequence>
<name>A0AAD4IIL9_9PLEO</name>
<dbReference type="Proteomes" id="UP001199106">
    <property type="component" value="Unassembled WGS sequence"/>
</dbReference>
<evidence type="ECO:0000313" key="1">
    <source>
        <dbReference type="EMBL" id="KAG9195596.1"/>
    </source>
</evidence>
<reference evidence="1" key="1">
    <citation type="submission" date="2021-07" db="EMBL/GenBank/DDBJ databases">
        <title>Genome Resource of American Ginseng Black Spot Pathogen Alternaria panax.</title>
        <authorList>
            <person name="Qiu C."/>
            <person name="Wang W."/>
            <person name="Liu Z."/>
        </authorList>
    </citation>
    <scope>NUCLEOTIDE SEQUENCE</scope>
    <source>
        <strain evidence="1">BNCC115425</strain>
    </source>
</reference>
<dbReference type="EMBL" id="JAANER010000001">
    <property type="protein sequence ID" value="KAG9195596.1"/>
    <property type="molecule type" value="Genomic_DNA"/>
</dbReference>
<evidence type="ECO:0000313" key="2">
    <source>
        <dbReference type="Proteomes" id="UP001199106"/>
    </source>
</evidence>
<gene>
    <name evidence="1" type="ORF">G6011_00717</name>
</gene>